<dbReference type="EMBL" id="CP036318">
    <property type="protein sequence ID" value="QDV58876.1"/>
    <property type="molecule type" value="Genomic_DNA"/>
</dbReference>
<dbReference type="Proteomes" id="UP000316770">
    <property type="component" value="Chromosome"/>
</dbReference>
<keyword evidence="2" id="KW-1185">Reference proteome</keyword>
<reference evidence="1 2" key="1">
    <citation type="submission" date="2019-02" db="EMBL/GenBank/DDBJ databases">
        <title>Deep-cultivation of Planctomycetes and their phenomic and genomic characterization uncovers novel biology.</title>
        <authorList>
            <person name="Wiegand S."/>
            <person name="Jogler M."/>
            <person name="Boedeker C."/>
            <person name="Pinto D."/>
            <person name="Vollmers J."/>
            <person name="Rivas-Marin E."/>
            <person name="Kohn T."/>
            <person name="Peeters S.H."/>
            <person name="Heuer A."/>
            <person name="Rast P."/>
            <person name="Oberbeckmann S."/>
            <person name="Bunk B."/>
            <person name="Jeske O."/>
            <person name="Meyerdierks A."/>
            <person name="Storesund J.E."/>
            <person name="Kallscheuer N."/>
            <person name="Luecker S."/>
            <person name="Lage O.M."/>
            <person name="Pohl T."/>
            <person name="Merkel B.J."/>
            <person name="Hornburger P."/>
            <person name="Mueller R.-W."/>
            <person name="Bruemmer F."/>
            <person name="Labrenz M."/>
            <person name="Spormann A.M."/>
            <person name="Op den Camp H."/>
            <person name="Overmann J."/>
            <person name="Amann R."/>
            <person name="Jetten M.S.M."/>
            <person name="Mascher T."/>
            <person name="Medema M.H."/>
            <person name="Devos D.P."/>
            <person name="Kaster A.-K."/>
            <person name="Ovreas L."/>
            <person name="Rohde M."/>
            <person name="Galperin M.Y."/>
            <person name="Jogler C."/>
        </authorList>
    </citation>
    <scope>NUCLEOTIDE SEQUENCE [LARGE SCALE GENOMIC DNA]</scope>
    <source>
        <strain evidence="1 2">Mal33</strain>
    </source>
</reference>
<accession>A0A518J0K1</accession>
<organism evidence="1 2">
    <name type="scientific">Rosistilla oblonga</name>
    <dbReference type="NCBI Taxonomy" id="2527990"/>
    <lineage>
        <taxon>Bacteria</taxon>
        <taxon>Pseudomonadati</taxon>
        <taxon>Planctomycetota</taxon>
        <taxon>Planctomycetia</taxon>
        <taxon>Pirellulales</taxon>
        <taxon>Pirellulaceae</taxon>
        <taxon>Rosistilla</taxon>
    </lineage>
</organism>
<gene>
    <name evidence="1" type="ORF">Mal33_49010</name>
</gene>
<sequence length="169" mass="18909">MHALVLSNPKVARMKTFLQITLCVIVATGWSYGGQSLDDVGTSANGSDKTTAFDAALGAQPKLLRISGRFDGSGRIRFTRRVVRYEHKSWQPPSRVLFDGEPWTKLDRTPAPWRDFGARLDLSKAWIVKRKGRDVIALEHTPDGFDLYVCDSPNGSDDYSVMLAIPRRK</sequence>
<protein>
    <submittedName>
        <fullName evidence="1">Uncharacterized protein</fullName>
    </submittedName>
</protein>
<dbReference type="AlphaFoldDB" id="A0A518J0K1"/>
<proteinExistence type="predicted"/>
<evidence type="ECO:0000313" key="1">
    <source>
        <dbReference type="EMBL" id="QDV58876.1"/>
    </source>
</evidence>
<name>A0A518J0K1_9BACT</name>
<evidence type="ECO:0000313" key="2">
    <source>
        <dbReference type="Proteomes" id="UP000316770"/>
    </source>
</evidence>